<sequence length="178" mass="20669">MLRLKWIGLALLTSALLVGCGAEEEQEKKEESKQVEEAKPETNETQSQTVKQPIEEAKNLPPEIKEEIMAAFDQHISAFNSKDVDGYLDTLSKNTRDIEEERQYLEKRFDVYDLKMEPQHTEIIKYDEEKQEAHIFIVMKSVTKDLETGKEVENETRQVMTFKKEEGEWKQAALSAMQ</sequence>
<dbReference type="Gene3D" id="3.10.450.50">
    <property type="match status" value="1"/>
</dbReference>
<dbReference type="SUPFAM" id="SSF54427">
    <property type="entry name" value="NTF2-like"/>
    <property type="match status" value="1"/>
</dbReference>
<protein>
    <recommendedName>
        <fullName evidence="4">Nuclear transport factor 2 family protein</fullName>
    </recommendedName>
</protein>
<dbReference type="InterPro" id="IPR032710">
    <property type="entry name" value="NTF2-like_dom_sf"/>
</dbReference>
<dbReference type="PROSITE" id="PS51257">
    <property type="entry name" value="PROKAR_LIPOPROTEIN"/>
    <property type="match status" value="1"/>
</dbReference>
<evidence type="ECO:0008006" key="4">
    <source>
        <dbReference type="Google" id="ProtNLM"/>
    </source>
</evidence>
<gene>
    <name evidence="2" type="ORF">WDJ61_16445</name>
</gene>
<evidence type="ECO:0000313" key="3">
    <source>
        <dbReference type="Proteomes" id="UP001387364"/>
    </source>
</evidence>
<proteinExistence type="predicted"/>
<feature type="compositionally biased region" description="Basic and acidic residues" evidence="1">
    <location>
        <begin position="26"/>
        <end position="42"/>
    </location>
</feature>
<keyword evidence="3" id="KW-1185">Reference proteome</keyword>
<dbReference type="RefSeq" id="WP_338751660.1">
    <property type="nucleotide sequence ID" value="NZ_CP147404.1"/>
</dbReference>
<evidence type="ECO:0000256" key="1">
    <source>
        <dbReference type="SAM" id="MobiDB-lite"/>
    </source>
</evidence>
<organism evidence="2 3">
    <name type="scientific">Bacillus kandeliae</name>
    <dbReference type="NCBI Taxonomy" id="3129297"/>
    <lineage>
        <taxon>Bacteria</taxon>
        <taxon>Bacillati</taxon>
        <taxon>Bacillota</taxon>
        <taxon>Bacilli</taxon>
        <taxon>Bacillales</taxon>
        <taxon>Bacillaceae</taxon>
        <taxon>Bacillus</taxon>
    </lineage>
</organism>
<evidence type="ECO:0000313" key="2">
    <source>
        <dbReference type="EMBL" id="WXB92794.1"/>
    </source>
</evidence>
<name>A0ABZ2N5D8_9BACI</name>
<dbReference type="EMBL" id="CP147404">
    <property type="protein sequence ID" value="WXB92794.1"/>
    <property type="molecule type" value="Genomic_DNA"/>
</dbReference>
<dbReference type="Proteomes" id="UP001387364">
    <property type="component" value="Chromosome"/>
</dbReference>
<accession>A0ABZ2N5D8</accession>
<reference evidence="2 3" key="1">
    <citation type="submission" date="2024-02" db="EMBL/GenBank/DDBJ databases">
        <title>Seven novel Bacillus-like species.</title>
        <authorList>
            <person name="Liu G."/>
        </authorList>
    </citation>
    <scope>NUCLEOTIDE SEQUENCE [LARGE SCALE GENOMIC DNA]</scope>
    <source>
        <strain evidence="2 3">FJAT-52991</strain>
    </source>
</reference>
<feature type="region of interest" description="Disordered" evidence="1">
    <location>
        <begin position="23"/>
        <end position="57"/>
    </location>
</feature>